<feature type="domain" description="Lipid/polyisoprenoid-binding YceI-like" evidence="1">
    <location>
        <begin position="11"/>
        <end position="170"/>
    </location>
</feature>
<dbReference type="AlphaFoldDB" id="U5T1J6"/>
<dbReference type="STRING" id="1335757.SPICUR_00385"/>
<dbReference type="InterPro" id="IPR036761">
    <property type="entry name" value="TTHA0802/YceI-like_sf"/>
</dbReference>
<dbReference type="PATRIC" id="fig|1335757.3.peg.77"/>
<dbReference type="Proteomes" id="UP000017640">
    <property type="component" value="Chromosome"/>
</dbReference>
<evidence type="ECO:0000313" key="2">
    <source>
        <dbReference type="EMBL" id="AGY91106.1"/>
    </source>
</evidence>
<dbReference type="EMBL" id="CP005990">
    <property type="protein sequence ID" value="AGY91106.1"/>
    <property type="molecule type" value="Genomic_DNA"/>
</dbReference>
<reference evidence="2 3" key="1">
    <citation type="journal article" date="2013" name="BMC Genomics">
        <title>Genomes of "Spiribacter", a streamlined, successful halophilic bacterium.</title>
        <authorList>
            <person name="Lopez-Perez M."/>
            <person name="Ghai R."/>
            <person name="Leon M.J."/>
            <person name="Rodriguez-Olmos A."/>
            <person name="Copa-Patino J.L."/>
            <person name="Soliveri J."/>
            <person name="Sanchez-Porro C."/>
            <person name="Ventosa A."/>
            <person name="Rodriguez-Valera F."/>
        </authorList>
    </citation>
    <scope>NUCLEOTIDE SEQUENCE [LARGE SCALE GENOMIC DNA]</scope>
    <source>
        <strain evidence="2 3">UAH-SP71</strain>
    </source>
</reference>
<dbReference type="SMART" id="SM00867">
    <property type="entry name" value="YceI"/>
    <property type="match status" value="1"/>
</dbReference>
<name>U5T1J6_9GAMM</name>
<sequence>MIGAPAMAATEWVVVDENSRLGFEATQQGGAFEGRFESFDADLRFSADDLAGSGFDVRVRTGSVETGSSQRDSALPGADWFNVDAFPDATYVAEDIRATADGYEAVGTLTIRDNTHPVTLPFQWETDGDQARMEGSVAIDRTRFGVGQGDWSDPSVAGHEVRVVVDLTLSKTQ</sequence>
<dbReference type="PANTHER" id="PTHR34406">
    <property type="entry name" value="PROTEIN YCEI"/>
    <property type="match status" value="1"/>
</dbReference>
<dbReference type="PANTHER" id="PTHR34406:SF1">
    <property type="entry name" value="PROTEIN YCEI"/>
    <property type="match status" value="1"/>
</dbReference>
<dbReference type="Gene3D" id="2.40.128.110">
    <property type="entry name" value="Lipid/polyisoprenoid-binding, YceI-like"/>
    <property type="match status" value="1"/>
</dbReference>
<dbReference type="SUPFAM" id="SSF101874">
    <property type="entry name" value="YceI-like"/>
    <property type="match status" value="1"/>
</dbReference>
<accession>U5T1J6</accession>
<gene>
    <name evidence="2" type="ORF">SPICUR_00385</name>
</gene>
<dbReference type="Pfam" id="PF04264">
    <property type="entry name" value="YceI"/>
    <property type="match status" value="1"/>
</dbReference>
<dbReference type="InterPro" id="IPR007372">
    <property type="entry name" value="Lipid/polyisoprenoid-bd_YceI"/>
</dbReference>
<protein>
    <recommendedName>
        <fullName evidence="1">Lipid/polyisoprenoid-binding YceI-like domain-containing protein</fullName>
    </recommendedName>
</protein>
<evidence type="ECO:0000313" key="3">
    <source>
        <dbReference type="Proteomes" id="UP000017640"/>
    </source>
</evidence>
<dbReference type="KEGG" id="spiu:SPICUR_00385"/>
<organism evidence="2 3">
    <name type="scientific">Spiribacter curvatus</name>
    <dbReference type="NCBI Taxonomy" id="1335757"/>
    <lineage>
        <taxon>Bacteria</taxon>
        <taxon>Pseudomonadati</taxon>
        <taxon>Pseudomonadota</taxon>
        <taxon>Gammaproteobacteria</taxon>
        <taxon>Chromatiales</taxon>
        <taxon>Ectothiorhodospiraceae</taxon>
        <taxon>Spiribacter</taxon>
    </lineage>
</organism>
<keyword evidence="3" id="KW-1185">Reference proteome</keyword>
<dbReference type="HOGENOM" id="CLU_071003_5_1_6"/>
<dbReference type="eggNOG" id="COG2353">
    <property type="taxonomic scope" value="Bacteria"/>
</dbReference>
<evidence type="ECO:0000259" key="1">
    <source>
        <dbReference type="SMART" id="SM00867"/>
    </source>
</evidence>
<proteinExistence type="predicted"/>